<organism evidence="6 7">
    <name type="scientific">Albidovulum marisflavi</name>
    <dbReference type="NCBI Taxonomy" id="2984159"/>
    <lineage>
        <taxon>Bacteria</taxon>
        <taxon>Pseudomonadati</taxon>
        <taxon>Pseudomonadota</taxon>
        <taxon>Alphaproteobacteria</taxon>
        <taxon>Rhodobacterales</taxon>
        <taxon>Paracoccaceae</taxon>
        <taxon>Albidovulum</taxon>
    </lineage>
</organism>
<dbReference type="GO" id="GO:0032259">
    <property type="term" value="P:methylation"/>
    <property type="evidence" value="ECO:0007669"/>
    <property type="project" value="UniProtKB-KW"/>
</dbReference>
<evidence type="ECO:0000256" key="1">
    <source>
        <dbReference type="ARBA" id="ARBA00007137"/>
    </source>
</evidence>
<reference evidence="6 7" key="1">
    <citation type="submission" date="2022-10" db="EMBL/GenBank/DDBJ databases">
        <title>Defluviimonas sp. nov., isolated from ocean surface water.</title>
        <authorList>
            <person name="He W."/>
            <person name="Wang L."/>
            <person name="Zhang D.-F."/>
        </authorList>
    </citation>
    <scope>NUCLEOTIDE SEQUENCE [LARGE SCALE GENOMIC DNA]</scope>
    <source>
        <strain evidence="6 7">WL0002</strain>
    </source>
</reference>
<name>A0ABT2ZGP0_9RHOB</name>
<evidence type="ECO:0000256" key="3">
    <source>
        <dbReference type="ARBA" id="ARBA00022679"/>
    </source>
</evidence>
<dbReference type="GO" id="GO:0008168">
    <property type="term" value="F:methyltransferase activity"/>
    <property type="evidence" value="ECO:0007669"/>
    <property type="project" value="UniProtKB-KW"/>
</dbReference>
<keyword evidence="7" id="KW-1185">Reference proteome</keyword>
<gene>
    <name evidence="6" type="ORF">OEW28_16755</name>
</gene>
<dbReference type="Gene3D" id="3.20.20.480">
    <property type="entry name" value="Trimethylamine methyltransferase-like"/>
    <property type="match status" value="1"/>
</dbReference>
<evidence type="ECO:0000256" key="4">
    <source>
        <dbReference type="PIRNR" id="PIRNR037567"/>
    </source>
</evidence>
<dbReference type="Proteomes" id="UP001652542">
    <property type="component" value="Unassembled WGS sequence"/>
</dbReference>
<sequence>MLEADLALSEAKPQRGGRGARRERRAHSAQDQGRPYIVRGIPTYDILSEESLVRIEQTAERILAEIGIELREDAEALRLYREAGAKVTDISADVWNLKFEPGMLREILRTAPAEFTQHARNPANSVRIGGKNVVFAPSYGSPFVMDLDRGRRYGTIEDFRNFVKLSQSSPWLHHSGGTVCEPTDVPVNKRHLDMVYSHIRYSDRAFLGSITAAERAADSVEMCRILFGADFVDQNCVVMGNFNTTSPLVLDGVTTAGIRTYAAANQGSIHLPFLLGGAVAPLTIAGMVAQGLAESMASCALTQLVRPGAPAVLASFFSSMSLRTGSPTFGTPEPAIGSLVMGQLARRLNLPLRCAGNFSTSKLPDGQAMQQSMMSMMSAIQGGANYVLHSAGFLDGLLSMSYEKLVMDTDMCGALHAYMDGMEVNDDTLGFDALAELGPGQHLFSTAHTLRHYETAYWDSALNDDQPWETWDEQGGIDYAWRANARWKKLLAEYQAPALDQATDEALLDFIDRRKSSMPDMWY</sequence>
<evidence type="ECO:0000256" key="5">
    <source>
        <dbReference type="SAM" id="MobiDB-lite"/>
    </source>
</evidence>
<keyword evidence="2 6" id="KW-0489">Methyltransferase</keyword>
<dbReference type="InterPro" id="IPR010426">
    <property type="entry name" value="MTTB_MeTrfase"/>
</dbReference>
<proteinExistence type="inferred from homology"/>
<dbReference type="EMBL" id="JAOWKY010000005">
    <property type="protein sequence ID" value="MCV2870276.1"/>
    <property type="molecule type" value="Genomic_DNA"/>
</dbReference>
<comment type="caution">
    <text evidence="6">The sequence shown here is derived from an EMBL/GenBank/DDBJ whole genome shotgun (WGS) entry which is preliminary data.</text>
</comment>
<evidence type="ECO:0000313" key="7">
    <source>
        <dbReference type="Proteomes" id="UP001652542"/>
    </source>
</evidence>
<feature type="compositionally biased region" description="Basic residues" evidence="5">
    <location>
        <begin position="18"/>
        <end position="27"/>
    </location>
</feature>
<dbReference type="PIRSF" id="PIRSF037567">
    <property type="entry name" value="MTTB_MeTrfase"/>
    <property type="match status" value="1"/>
</dbReference>
<protein>
    <recommendedName>
        <fullName evidence="4">Methyltransferase</fullName>
        <ecNumber evidence="4">2.1.1.-</ecNumber>
    </recommendedName>
</protein>
<accession>A0ABT2ZGP0</accession>
<evidence type="ECO:0000313" key="6">
    <source>
        <dbReference type="EMBL" id="MCV2870276.1"/>
    </source>
</evidence>
<evidence type="ECO:0000256" key="2">
    <source>
        <dbReference type="ARBA" id="ARBA00022603"/>
    </source>
</evidence>
<feature type="region of interest" description="Disordered" evidence="5">
    <location>
        <begin position="1"/>
        <end position="32"/>
    </location>
</feature>
<dbReference type="Pfam" id="PF06253">
    <property type="entry name" value="MTTB"/>
    <property type="match status" value="1"/>
</dbReference>
<dbReference type="InterPro" id="IPR038601">
    <property type="entry name" value="MttB-like_sf"/>
</dbReference>
<dbReference type="RefSeq" id="WP_263735949.1">
    <property type="nucleotide sequence ID" value="NZ_JAOWKY010000005.1"/>
</dbReference>
<comment type="similarity">
    <text evidence="1 4">Belongs to the trimethylamine methyltransferase family.</text>
</comment>
<dbReference type="EC" id="2.1.1.-" evidence="4"/>
<keyword evidence="3 4" id="KW-0808">Transferase</keyword>